<evidence type="ECO:0000256" key="2">
    <source>
        <dbReference type="SAM" id="Phobius"/>
    </source>
</evidence>
<dbReference type="Gene3D" id="3.30.565.10">
    <property type="entry name" value="Histidine kinase-like ATPase, C-terminal domain"/>
    <property type="match status" value="1"/>
</dbReference>
<dbReference type="InterPro" id="IPR036890">
    <property type="entry name" value="HATPase_C_sf"/>
</dbReference>
<feature type="transmembrane region" description="Helical" evidence="2">
    <location>
        <begin position="398"/>
        <end position="421"/>
    </location>
</feature>
<feature type="region of interest" description="Disordered" evidence="1">
    <location>
        <begin position="428"/>
        <end position="455"/>
    </location>
</feature>
<feature type="compositionally biased region" description="Acidic residues" evidence="1">
    <location>
        <begin position="428"/>
        <end position="440"/>
    </location>
</feature>
<accession>A0A7W8M4D9</accession>
<feature type="compositionally biased region" description="Low complexity" evidence="1">
    <location>
        <begin position="524"/>
        <end position="544"/>
    </location>
</feature>
<sequence>MARKRKRDFWDDVEDDVISQEESERESYSAREQGGYTEDYEDEGFRLTRCMPAKIIARILLCAAAVVIVVCGLIFYRYVDDRQANGTYTTSYFDSNGFSREYNDAVERLLEALQAIEAEGNITTERAAELASGIMGTNTNFSYYIMDEAGNVIVESGDDARDRIEASNHFMRIANISGELEVESGVPTTGLNRNAWQTALDECTNAYQIYTAVDNNLEREDTFYESYIDYQNLTEYFGIAKIVGIVAIVVFLVLLIFCVIATGMNRGYAGVRLTWFDRIFTEIALIIILAIIGALVYGQFYLGSHEVRFSTWLRVGDGFLIYVFLIRGYFSLVRRIKSGTFITNSIIYKICHAINMALDHLPKALKIIIILVFLVALNGAMVYGLLYMRDITAGSIPVIFIVAPVVFVIELIGFINCIFGVGDEEDYIEDSEENEEDEEAGSASADDRDDTGWENVDFGSEIRMAEEESYEDHSDTGATVENVRGKAVDKTVVLSQNERRKVLDSLGFGETQMLDTKAVREAEQASLSKSSQSRTSQSKASQSKNGPAIPDIDQMDRPGDKTVIMEPLKITLDEEQEEKPSPVFENVSQKTQPVISLQPQAQPEATGLELVDFIQLNKDVRKMFRMKLKARSIGVTLRAPEKPIYLDIDKANAIRVLSILFDNIEKYAEEGSRVYIEMYAQNGKMIYLMKNTIRADLINQTTNAMGHGLMEARRIVQSEKGKFINSVEGNTYKVGILLDVASE</sequence>
<protein>
    <submittedName>
        <fullName evidence="3">Uncharacterized protein</fullName>
    </submittedName>
</protein>
<feature type="transmembrane region" description="Helical" evidence="2">
    <location>
        <begin position="55"/>
        <end position="76"/>
    </location>
</feature>
<organism evidence="3 4">
    <name type="scientific">Catenibacillus scindens</name>
    <dbReference type="NCBI Taxonomy" id="673271"/>
    <lineage>
        <taxon>Bacteria</taxon>
        <taxon>Bacillati</taxon>
        <taxon>Bacillota</taxon>
        <taxon>Clostridia</taxon>
        <taxon>Lachnospirales</taxon>
        <taxon>Lachnospiraceae</taxon>
        <taxon>Catenibacillus</taxon>
    </lineage>
</organism>
<dbReference type="SUPFAM" id="SSF55874">
    <property type="entry name" value="ATPase domain of HSP90 chaperone/DNA topoisomerase II/histidine kinase"/>
    <property type="match status" value="1"/>
</dbReference>
<keyword evidence="2" id="KW-1133">Transmembrane helix</keyword>
<dbReference type="Proteomes" id="UP000543642">
    <property type="component" value="Unassembled WGS sequence"/>
</dbReference>
<dbReference type="AlphaFoldDB" id="A0A7W8M4D9"/>
<feature type="transmembrane region" description="Helical" evidence="2">
    <location>
        <begin position="309"/>
        <end position="329"/>
    </location>
</feature>
<keyword evidence="2" id="KW-0472">Membrane</keyword>
<proteinExistence type="predicted"/>
<keyword evidence="4" id="KW-1185">Reference proteome</keyword>
<evidence type="ECO:0000313" key="3">
    <source>
        <dbReference type="EMBL" id="MBB5263890.1"/>
    </source>
</evidence>
<reference evidence="3 4" key="1">
    <citation type="submission" date="2020-08" db="EMBL/GenBank/DDBJ databases">
        <title>Genomic Encyclopedia of Type Strains, Phase IV (KMG-IV): sequencing the most valuable type-strain genomes for metagenomic binning, comparative biology and taxonomic classification.</title>
        <authorList>
            <person name="Goeker M."/>
        </authorList>
    </citation>
    <scope>NUCLEOTIDE SEQUENCE [LARGE SCALE GENOMIC DNA]</scope>
    <source>
        <strain evidence="3 4">DSM 106146</strain>
    </source>
</reference>
<name>A0A7W8M4D9_9FIRM</name>
<keyword evidence="2" id="KW-0812">Transmembrane</keyword>
<dbReference type="EMBL" id="JACHFW010000003">
    <property type="protein sequence ID" value="MBB5263890.1"/>
    <property type="molecule type" value="Genomic_DNA"/>
</dbReference>
<gene>
    <name evidence="3" type="ORF">HNP82_000995</name>
</gene>
<feature type="transmembrane region" description="Helical" evidence="2">
    <location>
        <begin position="236"/>
        <end position="262"/>
    </location>
</feature>
<evidence type="ECO:0000313" key="4">
    <source>
        <dbReference type="Proteomes" id="UP000543642"/>
    </source>
</evidence>
<evidence type="ECO:0000256" key="1">
    <source>
        <dbReference type="SAM" id="MobiDB-lite"/>
    </source>
</evidence>
<feature type="transmembrane region" description="Helical" evidence="2">
    <location>
        <begin position="341"/>
        <end position="358"/>
    </location>
</feature>
<comment type="caution">
    <text evidence="3">The sequence shown here is derived from an EMBL/GenBank/DDBJ whole genome shotgun (WGS) entry which is preliminary data.</text>
</comment>
<dbReference type="RefSeq" id="WP_183772129.1">
    <property type="nucleotide sequence ID" value="NZ_JACHFW010000003.1"/>
</dbReference>
<feature type="region of interest" description="Disordered" evidence="1">
    <location>
        <begin position="519"/>
        <end position="559"/>
    </location>
</feature>
<feature type="transmembrane region" description="Helical" evidence="2">
    <location>
        <begin position="283"/>
        <end position="303"/>
    </location>
</feature>
<feature type="transmembrane region" description="Helical" evidence="2">
    <location>
        <begin position="364"/>
        <end position="386"/>
    </location>
</feature>